<organism evidence="1 2">
    <name type="scientific">Smallanthus sonchifolius</name>
    <dbReference type="NCBI Taxonomy" id="185202"/>
    <lineage>
        <taxon>Eukaryota</taxon>
        <taxon>Viridiplantae</taxon>
        <taxon>Streptophyta</taxon>
        <taxon>Embryophyta</taxon>
        <taxon>Tracheophyta</taxon>
        <taxon>Spermatophyta</taxon>
        <taxon>Magnoliopsida</taxon>
        <taxon>eudicotyledons</taxon>
        <taxon>Gunneridae</taxon>
        <taxon>Pentapetalae</taxon>
        <taxon>asterids</taxon>
        <taxon>campanulids</taxon>
        <taxon>Asterales</taxon>
        <taxon>Asteraceae</taxon>
        <taxon>Asteroideae</taxon>
        <taxon>Heliantheae alliance</taxon>
        <taxon>Millerieae</taxon>
        <taxon>Smallanthus</taxon>
    </lineage>
</organism>
<dbReference type="Proteomes" id="UP001056120">
    <property type="component" value="Linkage Group LG01"/>
</dbReference>
<reference evidence="1 2" key="2">
    <citation type="journal article" date="2022" name="Mol. Ecol. Resour.">
        <title>The genomes of chicory, endive, great burdock and yacon provide insights into Asteraceae paleo-polyploidization history and plant inulin production.</title>
        <authorList>
            <person name="Fan W."/>
            <person name="Wang S."/>
            <person name="Wang H."/>
            <person name="Wang A."/>
            <person name="Jiang F."/>
            <person name="Liu H."/>
            <person name="Zhao H."/>
            <person name="Xu D."/>
            <person name="Zhang Y."/>
        </authorList>
    </citation>
    <scope>NUCLEOTIDE SEQUENCE [LARGE SCALE GENOMIC DNA]</scope>
    <source>
        <strain evidence="2">cv. Yunnan</strain>
        <tissue evidence="1">Leaves</tissue>
    </source>
</reference>
<protein>
    <submittedName>
        <fullName evidence="1">Uncharacterized protein</fullName>
    </submittedName>
</protein>
<accession>A0ACB9K7Z6</accession>
<reference evidence="2" key="1">
    <citation type="journal article" date="2022" name="Mol. Ecol. Resour.">
        <title>The genomes of chicory, endive, great burdock and yacon provide insights into Asteraceae palaeo-polyploidization history and plant inulin production.</title>
        <authorList>
            <person name="Fan W."/>
            <person name="Wang S."/>
            <person name="Wang H."/>
            <person name="Wang A."/>
            <person name="Jiang F."/>
            <person name="Liu H."/>
            <person name="Zhao H."/>
            <person name="Xu D."/>
            <person name="Zhang Y."/>
        </authorList>
    </citation>
    <scope>NUCLEOTIDE SEQUENCE [LARGE SCALE GENOMIC DNA]</scope>
    <source>
        <strain evidence="2">cv. Yunnan</strain>
    </source>
</reference>
<proteinExistence type="predicted"/>
<evidence type="ECO:0000313" key="1">
    <source>
        <dbReference type="EMBL" id="KAI3828338.1"/>
    </source>
</evidence>
<comment type="caution">
    <text evidence="1">The sequence shown here is derived from an EMBL/GenBank/DDBJ whole genome shotgun (WGS) entry which is preliminary data.</text>
</comment>
<evidence type="ECO:0000313" key="2">
    <source>
        <dbReference type="Proteomes" id="UP001056120"/>
    </source>
</evidence>
<dbReference type="EMBL" id="CM042018">
    <property type="protein sequence ID" value="KAI3828338.1"/>
    <property type="molecule type" value="Genomic_DNA"/>
</dbReference>
<sequence>MPNKLQEMWEDNKTNKKWVTVTRCFFPDELPEGVGRPCAPEGNEVYESNHETTLAAGLIHGPCKLLPPRKFYEERVIQTHSQTTTFDRPNMFFLCKWFYDEKKRVFRDVTC</sequence>
<name>A0ACB9K7Z6_9ASTR</name>
<keyword evidence="2" id="KW-1185">Reference proteome</keyword>
<gene>
    <name evidence="1" type="ORF">L1987_02438</name>
</gene>